<sequence>MTLEAPPPAVNGNKTVHAKYSEVSSRVKQCIPGTVNGKEASVNSKVFNLVEITLYRSVKSFHTKQTLYTLPLSSQNKNSSHKAGSIKLSNNIWYTEGLGFC</sequence>
<proteinExistence type="predicted"/>
<accession>A0ABU7DZA7</accession>
<reference evidence="1 2" key="1">
    <citation type="submission" date="2021-06" db="EMBL/GenBank/DDBJ databases">
        <authorList>
            <person name="Palmer J.M."/>
        </authorList>
    </citation>
    <scope>NUCLEOTIDE SEQUENCE [LARGE SCALE GENOMIC DNA]</scope>
    <source>
        <strain evidence="1 2">CL_MEX2019</strain>
        <tissue evidence="1">Muscle</tissue>
    </source>
</reference>
<dbReference type="Proteomes" id="UP001352852">
    <property type="component" value="Unassembled WGS sequence"/>
</dbReference>
<organism evidence="1 2">
    <name type="scientific">Characodon lateralis</name>
    <dbReference type="NCBI Taxonomy" id="208331"/>
    <lineage>
        <taxon>Eukaryota</taxon>
        <taxon>Metazoa</taxon>
        <taxon>Chordata</taxon>
        <taxon>Craniata</taxon>
        <taxon>Vertebrata</taxon>
        <taxon>Euteleostomi</taxon>
        <taxon>Actinopterygii</taxon>
        <taxon>Neopterygii</taxon>
        <taxon>Teleostei</taxon>
        <taxon>Neoteleostei</taxon>
        <taxon>Acanthomorphata</taxon>
        <taxon>Ovalentaria</taxon>
        <taxon>Atherinomorphae</taxon>
        <taxon>Cyprinodontiformes</taxon>
        <taxon>Goodeidae</taxon>
        <taxon>Characodon</taxon>
    </lineage>
</organism>
<dbReference type="EMBL" id="JAHUTJ010041125">
    <property type="protein sequence ID" value="MED6279674.1"/>
    <property type="molecule type" value="Genomic_DNA"/>
</dbReference>
<protein>
    <submittedName>
        <fullName evidence="1">Uncharacterized protein</fullName>
    </submittedName>
</protein>
<evidence type="ECO:0000313" key="2">
    <source>
        <dbReference type="Proteomes" id="UP001352852"/>
    </source>
</evidence>
<keyword evidence="2" id="KW-1185">Reference proteome</keyword>
<gene>
    <name evidence="1" type="ORF">CHARACLAT_003208</name>
</gene>
<evidence type="ECO:0000313" key="1">
    <source>
        <dbReference type="EMBL" id="MED6279674.1"/>
    </source>
</evidence>
<comment type="caution">
    <text evidence="1">The sequence shown here is derived from an EMBL/GenBank/DDBJ whole genome shotgun (WGS) entry which is preliminary data.</text>
</comment>
<name>A0ABU7DZA7_9TELE</name>